<dbReference type="RefSeq" id="WP_272753243.1">
    <property type="nucleotide sequence ID" value="NZ_JAQQLF010000031.1"/>
</dbReference>
<dbReference type="SUPFAM" id="SSF46785">
    <property type="entry name" value="Winged helix' DNA-binding domain"/>
    <property type="match status" value="1"/>
</dbReference>
<dbReference type="PANTHER" id="PTHR42756:SF1">
    <property type="entry name" value="TRANSCRIPTIONAL REPRESSOR OF EMRAB OPERON"/>
    <property type="match status" value="1"/>
</dbReference>
<dbReference type="PRINTS" id="PR00598">
    <property type="entry name" value="HTHMARR"/>
</dbReference>
<comment type="caution">
    <text evidence="5">The sequence shown here is derived from an EMBL/GenBank/DDBJ whole genome shotgun (WGS) entry which is preliminary data.</text>
</comment>
<keyword evidence="3" id="KW-0804">Transcription</keyword>
<name>A0ABT5J2H4_9NEIS</name>
<keyword evidence="2" id="KW-0238">DNA-binding</keyword>
<dbReference type="Pfam" id="PF12802">
    <property type="entry name" value="MarR_2"/>
    <property type="match status" value="1"/>
</dbReference>
<evidence type="ECO:0000259" key="4">
    <source>
        <dbReference type="PROSITE" id="PS50995"/>
    </source>
</evidence>
<organism evidence="5 6">
    <name type="scientific">Vogesella aquatica</name>
    <dbReference type="NCBI Taxonomy" id="2984206"/>
    <lineage>
        <taxon>Bacteria</taxon>
        <taxon>Pseudomonadati</taxon>
        <taxon>Pseudomonadota</taxon>
        <taxon>Betaproteobacteria</taxon>
        <taxon>Neisseriales</taxon>
        <taxon>Chromobacteriaceae</taxon>
        <taxon>Vogesella</taxon>
    </lineage>
</organism>
<protein>
    <submittedName>
        <fullName evidence="5">MarR family winged helix-turn-helix transcriptional regulator</fullName>
    </submittedName>
</protein>
<keyword evidence="6" id="KW-1185">Reference proteome</keyword>
<dbReference type="InterPro" id="IPR036388">
    <property type="entry name" value="WH-like_DNA-bd_sf"/>
</dbReference>
<dbReference type="PANTHER" id="PTHR42756">
    <property type="entry name" value="TRANSCRIPTIONAL REGULATOR, MARR"/>
    <property type="match status" value="1"/>
</dbReference>
<sequence>MSTLRPMDQIDRIIAEWQVTQPSLDTTPLAVLGRIARLMGYFEQVRDGVLAQHQLKYGEFDVLLTLRRQGEPYTLSPSQLSQSLLLTSGGISKRIDKLENAGLVERLPDDADRRGVMIRLSPAGLAKVDAALTPHTDAQLDLLAHLPASDQQALATLLQRWLTALENT</sequence>
<keyword evidence="1" id="KW-0805">Transcription regulation</keyword>
<evidence type="ECO:0000313" key="6">
    <source>
        <dbReference type="Proteomes" id="UP001219956"/>
    </source>
</evidence>
<dbReference type="PROSITE" id="PS50995">
    <property type="entry name" value="HTH_MARR_2"/>
    <property type="match status" value="1"/>
</dbReference>
<dbReference type="InterPro" id="IPR000835">
    <property type="entry name" value="HTH_MarR-typ"/>
</dbReference>
<evidence type="ECO:0000313" key="5">
    <source>
        <dbReference type="EMBL" id="MDC7719055.1"/>
    </source>
</evidence>
<dbReference type="Proteomes" id="UP001219956">
    <property type="component" value="Unassembled WGS sequence"/>
</dbReference>
<feature type="domain" description="HTH marR-type" evidence="4">
    <location>
        <begin position="25"/>
        <end position="163"/>
    </location>
</feature>
<gene>
    <name evidence="5" type="ORF">PQU95_17780</name>
</gene>
<reference evidence="5 6" key="1">
    <citation type="submission" date="2023-01" db="EMBL/GenBank/DDBJ databases">
        <title>Novel species of the genus Vogesella isolated from rivers.</title>
        <authorList>
            <person name="Lu H."/>
        </authorList>
    </citation>
    <scope>NUCLEOTIDE SEQUENCE [LARGE SCALE GENOMIC DNA]</scope>
    <source>
        <strain evidence="5 6">DC21W</strain>
    </source>
</reference>
<dbReference type="SMART" id="SM00347">
    <property type="entry name" value="HTH_MARR"/>
    <property type="match status" value="1"/>
</dbReference>
<evidence type="ECO:0000256" key="2">
    <source>
        <dbReference type="ARBA" id="ARBA00023125"/>
    </source>
</evidence>
<dbReference type="InterPro" id="IPR036390">
    <property type="entry name" value="WH_DNA-bd_sf"/>
</dbReference>
<proteinExistence type="predicted"/>
<evidence type="ECO:0000256" key="3">
    <source>
        <dbReference type="ARBA" id="ARBA00023163"/>
    </source>
</evidence>
<evidence type="ECO:0000256" key="1">
    <source>
        <dbReference type="ARBA" id="ARBA00023015"/>
    </source>
</evidence>
<dbReference type="EMBL" id="JAQQLF010000031">
    <property type="protein sequence ID" value="MDC7719055.1"/>
    <property type="molecule type" value="Genomic_DNA"/>
</dbReference>
<dbReference type="Gene3D" id="1.10.10.10">
    <property type="entry name" value="Winged helix-like DNA-binding domain superfamily/Winged helix DNA-binding domain"/>
    <property type="match status" value="1"/>
</dbReference>
<accession>A0ABT5J2H4</accession>